<gene>
    <name evidence="1" type="ORF">C4B59_01955</name>
</gene>
<evidence type="ECO:0000313" key="1">
    <source>
        <dbReference type="EMBL" id="PXF62007.1"/>
    </source>
</evidence>
<dbReference type="EMBL" id="PQXF01000002">
    <property type="protein sequence ID" value="PXF62007.1"/>
    <property type="molecule type" value="Genomic_DNA"/>
</dbReference>
<sequence>MIEYVDILLPYITTILLISSIYAIFSLGLNLEWGFTGLINFGHVAFLAIGAYTTVMFNMSGFPLFVSVIAGIVLSGFFGLLLGIPTLRLREDYLAIVTIGFSEVLRFILLNEQWLTRGPFGIHGFGRPLQDVIPYQHYNTFLLILYLVILVIVYFALERLVRSPWGRVLKSIREDEAVSSALGKNVFWYRLQSLMIGSAIAGLAGAMLAFYISYIDPNTFKPIETFHAWIIIILGGTASNKGTIVGALVFCTFLSVTQFINRFLPFTAHQMGAFRMIVIGLLLMILMMYKPEGIFGKKEELALSD</sequence>
<protein>
    <submittedName>
        <fullName evidence="1">Branched-chain amino acid ABC transporter permease</fullName>
    </submittedName>
</protein>
<organism evidence="1 2">
    <name type="scientific">Candidatus Methanogaster sp</name>
    <dbReference type="NCBI Taxonomy" id="3386292"/>
    <lineage>
        <taxon>Archaea</taxon>
        <taxon>Methanobacteriati</taxon>
        <taxon>Methanobacteriota</taxon>
        <taxon>Stenosarchaea group</taxon>
        <taxon>Methanomicrobia</taxon>
        <taxon>Methanosarcinales</taxon>
        <taxon>ANME-2 cluster</taxon>
        <taxon>Candidatus Methanogasteraceae</taxon>
        <taxon>Candidatus Methanogaster</taxon>
    </lineage>
</organism>
<proteinExistence type="predicted"/>
<dbReference type="Proteomes" id="UP000248329">
    <property type="component" value="Unassembled WGS sequence"/>
</dbReference>
<reference evidence="1" key="1">
    <citation type="submission" date="2018-01" db="EMBL/GenBank/DDBJ databases">
        <authorList>
            <person name="Krukenberg V."/>
        </authorList>
    </citation>
    <scope>NUCLEOTIDE SEQUENCE</scope>
    <source>
        <strain evidence="1">E20ANME2</strain>
    </source>
</reference>
<comment type="caution">
    <text evidence="1">The sequence shown here is derived from an EMBL/GenBank/DDBJ whole genome shotgun (WGS) entry which is preliminary data.</text>
</comment>
<name>A0AC61L6D7_9EURY</name>
<evidence type="ECO:0000313" key="2">
    <source>
        <dbReference type="Proteomes" id="UP000248329"/>
    </source>
</evidence>
<accession>A0AC61L6D7</accession>